<proteinExistence type="predicted"/>
<feature type="transmembrane region" description="Helical" evidence="1">
    <location>
        <begin position="41"/>
        <end position="65"/>
    </location>
</feature>
<sequence>MARDHRGAHMTAVRLLLAALGIWLAAMGVTDLLDMTRTDLLSIVFWFVGGILVHDAVFAPLCAALGVAAHRVLPARAWAPVACGAVATVTLVLIAVPVLAPGGANADNPTVRDRPYALGLTIAVVTVWVLVAISTAASRRIRPHHRMKGR</sequence>
<protein>
    <submittedName>
        <fullName evidence="2">Uncharacterized protein</fullName>
    </submittedName>
</protein>
<feature type="transmembrane region" description="Helical" evidence="1">
    <location>
        <begin position="116"/>
        <end position="138"/>
    </location>
</feature>
<name>A0A849C9L9_9NOCA</name>
<feature type="transmembrane region" description="Helical" evidence="1">
    <location>
        <begin position="77"/>
        <end position="96"/>
    </location>
</feature>
<reference evidence="2 3" key="1">
    <citation type="submission" date="2020-05" db="EMBL/GenBank/DDBJ databases">
        <title>MicrobeNet Type strains.</title>
        <authorList>
            <person name="Nicholson A.C."/>
        </authorList>
    </citation>
    <scope>NUCLEOTIDE SEQUENCE [LARGE SCALE GENOMIC DNA]</scope>
    <source>
        <strain evidence="2 3">JCM 3224</strain>
    </source>
</reference>
<evidence type="ECO:0000313" key="3">
    <source>
        <dbReference type="Proteomes" id="UP000586827"/>
    </source>
</evidence>
<keyword evidence="1" id="KW-1133">Transmembrane helix</keyword>
<gene>
    <name evidence="2" type="ORF">HLB23_36775</name>
</gene>
<keyword evidence="3" id="KW-1185">Reference proteome</keyword>
<evidence type="ECO:0000256" key="1">
    <source>
        <dbReference type="SAM" id="Phobius"/>
    </source>
</evidence>
<keyword evidence="1" id="KW-0472">Membrane</keyword>
<dbReference type="EMBL" id="JABELX010000020">
    <property type="protein sequence ID" value="NNH75344.1"/>
    <property type="molecule type" value="Genomic_DNA"/>
</dbReference>
<evidence type="ECO:0000313" key="2">
    <source>
        <dbReference type="EMBL" id="NNH75344.1"/>
    </source>
</evidence>
<dbReference type="AlphaFoldDB" id="A0A849C9L9"/>
<accession>A0A849C9L9</accession>
<keyword evidence="1" id="KW-0812">Transmembrane</keyword>
<organism evidence="2 3">
    <name type="scientific">Nocardia uniformis</name>
    <dbReference type="NCBI Taxonomy" id="53432"/>
    <lineage>
        <taxon>Bacteria</taxon>
        <taxon>Bacillati</taxon>
        <taxon>Actinomycetota</taxon>
        <taxon>Actinomycetes</taxon>
        <taxon>Mycobacteriales</taxon>
        <taxon>Nocardiaceae</taxon>
        <taxon>Nocardia</taxon>
    </lineage>
</organism>
<comment type="caution">
    <text evidence="2">The sequence shown here is derived from an EMBL/GenBank/DDBJ whole genome shotgun (WGS) entry which is preliminary data.</text>
</comment>
<feature type="transmembrane region" description="Helical" evidence="1">
    <location>
        <begin position="12"/>
        <end position="29"/>
    </location>
</feature>
<dbReference type="Proteomes" id="UP000586827">
    <property type="component" value="Unassembled WGS sequence"/>
</dbReference>